<keyword evidence="2" id="KW-0808">Transferase</keyword>
<name>A0A5N7CTZ2_9EURO</name>
<dbReference type="GeneID" id="43668617"/>
<keyword evidence="1" id="KW-0489">Methyltransferase</keyword>
<accession>A0A5N7CTZ2</accession>
<dbReference type="Pfam" id="PF00891">
    <property type="entry name" value="Methyltransf_2"/>
    <property type="match status" value="1"/>
</dbReference>
<evidence type="ECO:0000256" key="1">
    <source>
        <dbReference type="ARBA" id="ARBA00022603"/>
    </source>
</evidence>
<protein>
    <recommendedName>
        <fullName evidence="4">O-methyltransferase C-terminal domain-containing protein</fullName>
    </recommendedName>
</protein>
<evidence type="ECO:0000256" key="3">
    <source>
        <dbReference type="ARBA" id="ARBA00022691"/>
    </source>
</evidence>
<organism evidence="5 6">
    <name type="scientific">Aspergillus pseudonomiae</name>
    <dbReference type="NCBI Taxonomy" id="1506151"/>
    <lineage>
        <taxon>Eukaryota</taxon>
        <taxon>Fungi</taxon>
        <taxon>Dikarya</taxon>
        <taxon>Ascomycota</taxon>
        <taxon>Pezizomycotina</taxon>
        <taxon>Eurotiomycetes</taxon>
        <taxon>Eurotiomycetidae</taxon>
        <taxon>Eurotiales</taxon>
        <taxon>Aspergillaceae</taxon>
        <taxon>Aspergillus</taxon>
        <taxon>Aspergillus subgen. Circumdati</taxon>
    </lineage>
</organism>
<dbReference type="Gene3D" id="3.40.50.150">
    <property type="entry name" value="Vaccinia Virus protein VP39"/>
    <property type="match status" value="1"/>
</dbReference>
<dbReference type="AlphaFoldDB" id="A0A5N7CTZ2"/>
<gene>
    <name evidence="5" type="ORF">BDV37DRAFT_266479</name>
</gene>
<evidence type="ECO:0000313" key="5">
    <source>
        <dbReference type="EMBL" id="KAE8397118.1"/>
    </source>
</evidence>
<dbReference type="OrthoDB" id="1535081at2759"/>
<sequence length="63" mass="7508">MEEVRQNLLPDFERIGIQAYDMFTPQAIIRAQAIYFRSVLHDWPDDKRRDILEDVKAADFLPE</sequence>
<dbReference type="InterPro" id="IPR029063">
    <property type="entry name" value="SAM-dependent_MTases_sf"/>
</dbReference>
<dbReference type="GO" id="GO:0032259">
    <property type="term" value="P:methylation"/>
    <property type="evidence" value="ECO:0007669"/>
    <property type="project" value="UniProtKB-KW"/>
</dbReference>
<dbReference type="RefSeq" id="XP_031934437.1">
    <property type="nucleotide sequence ID" value="XM_032083926.1"/>
</dbReference>
<dbReference type="PROSITE" id="PS51683">
    <property type="entry name" value="SAM_OMT_II"/>
    <property type="match status" value="1"/>
</dbReference>
<dbReference type="GO" id="GO:0044550">
    <property type="term" value="P:secondary metabolite biosynthetic process"/>
    <property type="evidence" value="ECO:0007669"/>
    <property type="project" value="UniProtKB-ARBA"/>
</dbReference>
<dbReference type="Proteomes" id="UP000325579">
    <property type="component" value="Unassembled WGS sequence"/>
</dbReference>
<keyword evidence="6" id="KW-1185">Reference proteome</keyword>
<dbReference type="InterPro" id="IPR001077">
    <property type="entry name" value="COMT_C"/>
</dbReference>
<dbReference type="EMBL" id="ML736918">
    <property type="protein sequence ID" value="KAE8397118.1"/>
    <property type="molecule type" value="Genomic_DNA"/>
</dbReference>
<evidence type="ECO:0000259" key="4">
    <source>
        <dbReference type="Pfam" id="PF00891"/>
    </source>
</evidence>
<reference evidence="5 6" key="1">
    <citation type="submission" date="2019-04" db="EMBL/GenBank/DDBJ databases">
        <authorList>
            <consortium name="DOE Joint Genome Institute"/>
            <person name="Mondo S."/>
            <person name="Kjaerbolling I."/>
            <person name="Vesth T."/>
            <person name="Frisvad J.C."/>
            <person name="Nybo J.L."/>
            <person name="Theobald S."/>
            <person name="Kildgaard S."/>
            <person name="Isbrandt T."/>
            <person name="Kuo A."/>
            <person name="Sato A."/>
            <person name="Lyhne E.K."/>
            <person name="Kogle M.E."/>
            <person name="Wiebenga A."/>
            <person name="Kun R.S."/>
            <person name="Lubbers R.J."/>
            <person name="Makela M.R."/>
            <person name="Barry K."/>
            <person name="Chovatia M."/>
            <person name="Clum A."/>
            <person name="Daum C."/>
            <person name="Haridas S."/>
            <person name="He G."/>
            <person name="LaButti K."/>
            <person name="Lipzen A."/>
            <person name="Riley R."/>
            <person name="Salamov A."/>
            <person name="Simmons B.A."/>
            <person name="Magnuson J.K."/>
            <person name="Henrissat B."/>
            <person name="Mortensen U.H."/>
            <person name="Larsen T.O."/>
            <person name="Devries R.P."/>
            <person name="Grigoriev I.V."/>
            <person name="Machida M."/>
            <person name="Baker S.E."/>
            <person name="Andersen M.R."/>
            <person name="Cantor M.N."/>
            <person name="Hua S.X."/>
        </authorList>
    </citation>
    <scope>NUCLEOTIDE SEQUENCE [LARGE SCALE GENOMIC DNA]</scope>
    <source>
        <strain evidence="5 6">CBS 119388</strain>
    </source>
</reference>
<proteinExistence type="predicted"/>
<feature type="domain" description="O-methyltransferase C-terminal" evidence="4">
    <location>
        <begin position="13"/>
        <end position="58"/>
    </location>
</feature>
<dbReference type="InterPro" id="IPR016461">
    <property type="entry name" value="COMT-like"/>
</dbReference>
<evidence type="ECO:0000313" key="6">
    <source>
        <dbReference type="Proteomes" id="UP000325579"/>
    </source>
</evidence>
<evidence type="ECO:0000256" key="2">
    <source>
        <dbReference type="ARBA" id="ARBA00022679"/>
    </source>
</evidence>
<dbReference type="GO" id="GO:0008171">
    <property type="term" value="F:O-methyltransferase activity"/>
    <property type="evidence" value="ECO:0007669"/>
    <property type="project" value="InterPro"/>
</dbReference>
<dbReference type="SUPFAM" id="SSF53335">
    <property type="entry name" value="S-adenosyl-L-methionine-dependent methyltransferases"/>
    <property type="match status" value="1"/>
</dbReference>
<keyword evidence="3" id="KW-0949">S-adenosyl-L-methionine</keyword>